<evidence type="ECO:0000256" key="1">
    <source>
        <dbReference type="ARBA" id="ARBA00009176"/>
    </source>
</evidence>
<evidence type="ECO:0000313" key="7">
    <source>
        <dbReference type="Proteomes" id="UP001396898"/>
    </source>
</evidence>
<name>A0ABR1R8J8_9PEZI</name>
<dbReference type="Proteomes" id="UP001396898">
    <property type="component" value="Unassembled WGS sequence"/>
</dbReference>
<dbReference type="Pfam" id="PF01156">
    <property type="entry name" value="IU_nuc_hydro"/>
    <property type="match status" value="1"/>
</dbReference>
<feature type="domain" description="Inosine/uridine-preferring nucleoside hydrolase" evidence="5">
    <location>
        <begin position="35"/>
        <end position="352"/>
    </location>
</feature>
<dbReference type="SUPFAM" id="SSF53590">
    <property type="entry name" value="Nucleoside hydrolase"/>
    <property type="match status" value="1"/>
</dbReference>
<organism evidence="6 7">
    <name type="scientific">Apiospora marii</name>
    <dbReference type="NCBI Taxonomy" id="335849"/>
    <lineage>
        <taxon>Eukaryota</taxon>
        <taxon>Fungi</taxon>
        <taxon>Dikarya</taxon>
        <taxon>Ascomycota</taxon>
        <taxon>Pezizomycotina</taxon>
        <taxon>Sordariomycetes</taxon>
        <taxon>Xylariomycetidae</taxon>
        <taxon>Amphisphaeriales</taxon>
        <taxon>Apiosporaceae</taxon>
        <taxon>Apiospora</taxon>
    </lineage>
</organism>
<dbReference type="EMBL" id="JAQQWI010000018">
    <property type="protein sequence ID" value="KAK8002096.1"/>
    <property type="molecule type" value="Genomic_DNA"/>
</dbReference>
<feature type="signal peptide" evidence="4">
    <location>
        <begin position="1"/>
        <end position="21"/>
    </location>
</feature>
<evidence type="ECO:0000256" key="4">
    <source>
        <dbReference type="SAM" id="SignalP"/>
    </source>
</evidence>
<protein>
    <submittedName>
        <fullName evidence="6">Inosine/uridine-preferring nucleoside hydrolase domain-containing protein</fullName>
    </submittedName>
</protein>
<sequence length="367" mass="39410">MTRAIKWAVLGLYAFAATASAAPTAPAAQAEPQKILIDTDFNTIGDDGQVLAMAAQLHKSKTLQILGLTTVTGNQWLAQGVSDGLKAVERLGLEKDVGVYVGANEPLLHTYAAHQQETKRFGNGTLYVGAYSSPPPAPDAKLVAPPDGFATHTTPRQQGAVQFILDTVHKYPHEVTILAIGPLTNLALALRTDPSIAPLIKGIAHMGGQLYAAGNSYNGAGEINWWMDPEAARVVLRAPIPKTLYPLDLTNTVPISNATYDAIGSHEPATAVTELVRGMRRWPYAYDAIALASLVDPRLNRNVRELYVDIDCDSDGESYGKGLVWTEDPYAGTGLTTAASVVFSIDNDRFFETYVDLLTRPIAPLSN</sequence>
<dbReference type="Gene3D" id="3.90.245.10">
    <property type="entry name" value="Ribonucleoside hydrolase-like"/>
    <property type="match status" value="1"/>
</dbReference>
<evidence type="ECO:0000313" key="6">
    <source>
        <dbReference type="EMBL" id="KAK8002096.1"/>
    </source>
</evidence>
<evidence type="ECO:0000256" key="3">
    <source>
        <dbReference type="ARBA" id="ARBA00023295"/>
    </source>
</evidence>
<accession>A0ABR1R8J8</accession>
<gene>
    <name evidence="6" type="ORF">PG991_014318</name>
</gene>
<keyword evidence="3" id="KW-0326">Glycosidase</keyword>
<keyword evidence="7" id="KW-1185">Reference proteome</keyword>
<evidence type="ECO:0000259" key="5">
    <source>
        <dbReference type="Pfam" id="PF01156"/>
    </source>
</evidence>
<dbReference type="PANTHER" id="PTHR12304">
    <property type="entry name" value="INOSINE-URIDINE PREFERRING NUCLEOSIDE HYDROLASE"/>
    <property type="match status" value="1"/>
</dbReference>
<dbReference type="InterPro" id="IPR023186">
    <property type="entry name" value="IUNH"/>
</dbReference>
<dbReference type="GO" id="GO:0016787">
    <property type="term" value="F:hydrolase activity"/>
    <property type="evidence" value="ECO:0007669"/>
    <property type="project" value="UniProtKB-KW"/>
</dbReference>
<dbReference type="PANTHER" id="PTHR12304:SF4">
    <property type="entry name" value="URIDINE NUCLEOSIDASE"/>
    <property type="match status" value="1"/>
</dbReference>
<reference evidence="6 7" key="1">
    <citation type="submission" date="2023-01" db="EMBL/GenBank/DDBJ databases">
        <title>Analysis of 21 Apiospora genomes using comparative genomics revels a genus with tremendous synthesis potential of carbohydrate active enzymes and secondary metabolites.</title>
        <authorList>
            <person name="Sorensen T."/>
        </authorList>
    </citation>
    <scope>NUCLEOTIDE SEQUENCE [LARGE SCALE GENOMIC DNA]</scope>
    <source>
        <strain evidence="6 7">CBS 20057</strain>
    </source>
</reference>
<feature type="chain" id="PRO_5046695041" evidence="4">
    <location>
        <begin position="22"/>
        <end position="367"/>
    </location>
</feature>
<comment type="caution">
    <text evidence="6">The sequence shown here is derived from an EMBL/GenBank/DDBJ whole genome shotgun (WGS) entry which is preliminary data.</text>
</comment>
<evidence type="ECO:0000256" key="2">
    <source>
        <dbReference type="ARBA" id="ARBA00022801"/>
    </source>
</evidence>
<keyword evidence="4" id="KW-0732">Signal</keyword>
<dbReference type="InterPro" id="IPR036452">
    <property type="entry name" value="Ribo_hydro-like"/>
</dbReference>
<keyword evidence="2 6" id="KW-0378">Hydrolase</keyword>
<dbReference type="InterPro" id="IPR001910">
    <property type="entry name" value="Inosine/uridine_hydrolase_dom"/>
</dbReference>
<proteinExistence type="inferred from homology"/>
<comment type="similarity">
    <text evidence="1">Belongs to the IUNH family.</text>
</comment>